<reference evidence="2 3" key="1">
    <citation type="journal article" date="2013" name="Genome Announc.">
        <title>Draft Genome Sequence of Gallibacterium anatis bv. haemolytica 12656-12 Liver, an Isolate Obtained from the Liver of a Septicemic Chicken.</title>
        <authorList>
            <person name="Kudirkiene E."/>
            <person name="Christensen H."/>
            <person name="Bojesen A.M."/>
        </authorList>
    </citation>
    <scope>NUCLEOTIDE SEQUENCE [LARGE SCALE GENOMIC DNA]</scope>
    <source>
        <strain evidence="2">12656/12</strain>
    </source>
</reference>
<evidence type="ECO:0000313" key="3">
    <source>
        <dbReference type="Proteomes" id="UP000016529"/>
    </source>
</evidence>
<proteinExistence type="predicted"/>
<dbReference type="Gene3D" id="3.30.70.1900">
    <property type="match status" value="1"/>
</dbReference>
<evidence type="ECO:0000259" key="1">
    <source>
        <dbReference type="Pfam" id="PF10040"/>
    </source>
</evidence>
<gene>
    <name evidence="2" type="ORF">N561_11250</name>
</gene>
<dbReference type="PATRIC" id="fig|1195244.3.peg.2159"/>
<accession>U1GIH9</accession>
<comment type="caution">
    <text evidence="2">The sequence shown here is derived from an EMBL/GenBank/DDBJ whole genome shotgun (WGS) entry which is preliminary data.</text>
</comment>
<dbReference type="EMBL" id="AVOX01000061">
    <property type="protein sequence ID" value="ERF77487.1"/>
    <property type="molecule type" value="Genomic_DNA"/>
</dbReference>
<dbReference type="InterPro" id="IPR019267">
    <property type="entry name" value="CRISPR-assoc_Cas6_C"/>
</dbReference>
<name>U1GIH9_9PAST</name>
<sequence>MNVLDIKWPIARYRFQFSVTENLHFPDYAGSMLRGAFGRALRKISCMTKQPDCKECPLYRTCPYPAIFETPAPQNHQLQKFSQVPNGYIIEPLGWGEKVYETGETLYFDLVLVGRLIEQLPLIAFAWQRAFEHQVGHGKAELTAIYVEQQHQLVPIYENKKIVSHQSILALPTELPDQLSMKILTPMRIQRDGHALSPTEITLDRIIIGLAKRLTLLAEFHMNQVLTLDFEQLRQEMIALEDDKQLQWLDWTRYSSRQKQKMQLGGVVGEWHIRHISPMIAKLLYLGQWIHVGKNATFGLGKYQI</sequence>
<dbReference type="AlphaFoldDB" id="U1GIH9"/>
<feature type="domain" description="CRISPR-associated protein Cas6 C-terminal" evidence="1">
    <location>
        <begin position="181"/>
        <end position="303"/>
    </location>
</feature>
<dbReference type="Pfam" id="PF10040">
    <property type="entry name" value="CRISPR_Cas6"/>
    <property type="match status" value="1"/>
</dbReference>
<protein>
    <submittedName>
        <fullName evidence="2">CRISPR-associated protein Cas6</fullName>
    </submittedName>
</protein>
<dbReference type="Proteomes" id="UP000016529">
    <property type="component" value="Unassembled WGS sequence"/>
</dbReference>
<organism evidence="2 3">
    <name type="scientific">Gallibacterium anatis 12656/12</name>
    <dbReference type="NCBI Taxonomy" id="1195244"/>
    <lineage>
        <taxon>Bacteria</taxon>
        <taxon>Pseudomonadati</taxon>
        <taxon>Pseudomonadota</taxon>
        <taxon>Gammaproteobacteria</taxon>
        <taxon>Pasteurellales</taxon>
        <taxon>Pasteurellaceae</taxon>
        <taxon>Gallibacterium</taxon>
    </lineage>
</organism>
<evidence type="ECO:0000313" key="2">
    <source>
        <dbReference type="EMBL" id="ERF77487.1"/>
    </source>
</evidence>